<evidence type="ECO:0000313" key="4">
    <source>
        <dbReference type="Proteomes" id="UP000190065"/>
    </source>
</evidence>
<keyword evidence="3" id="KW-0449">Lipoprotein</keyword>
<dbReference type="SUPFAM" id="SSF89392">
    <property type="entry name" value="Prokaryotic lipoproteins and lipoprotein localization factors"/>
    <property type="match status" value="1"/>
</dbReference>
<dbReference type="STRING" id="28136.SAMN02745202_00084"/>
<feature type="chain" id="PRO_5010521965" evidence="2">
    <location>
        <begin position="21"/>
        <end position="207"/>
    </location>
</feature>
<evidence type="ECO:0000313" key="3">
    <source>
        <dbReference type="EMBL" id="SJZ42613.1"/>
    </source>
</evidence>
<keyword evidence="1 2" id="KW-0732">Signal</keyword>
<organism evidence="3 4">
    <name type="scientific">Segatella oulorum</name>
    <dbReference type="NCBI Taxonomy" id="28136"/>
    <lineage>
        <taxon>Bacteria</taxon>
        <taxon>Pseudomonadati</taxon>
        <taxon>Bacteroidota</taxon>
        <taxon>Bacteroidia</taxon>
        <taxon>Bacteroidales</taxon>
        <taxon>Prevotellaceae</taxon>
        <taxon>Segatella</taxon>
    </lineage>
</organism>
<dbReference type="InterPro" id="IPR004564">
    <property type="entry name" value="OM_lipoprot_carrier_LolA-like"/>
</dbReference>
<proteinExistence type="predicted"/>
<sequence length="207" mass="24062">MKKSLFLWSLLWLMFLPLHAQTMTESEVKAKVNQVAAQLQSMQCDFVQTKSLKLLNQKMVSKGKMYYQKSDKLCWQYVSPYSYTFVLNGAKVMLRNEKRSDVIDVQQNKMFKEIARIMMNSVLGKCLTDEKDFKVTMQQGKGEWVATLVPLRSNMKQLFQKIQISFHQAQMMVSMVKLFEKNGDQTTIQLKNIKTNAPLNAQVFSIH</sequence>
<dbReference type="PANTHER" id="PTHR35869">
    <property type="entry name" value="OUTER-MEMBRANE LIPOPROTEIN CARRIER PROTEIN"/>
    <property type="match status" value="1"/>
</dbReference>
<accession>A0A1T4KJS1</accession>
<dbReference type="eggNOG" id="COG2834">
    <property type="taxonomic scope" value="Bacteria"/>
</dbReference>
<dbReference type="CDD" id="cd16325">
    <property type="entry name" value="LolA"/>
    <property type="match status" value="1"/>
</dbReference>
<feature type="signal peptide" evidence="2">
    <location>
        <begin position="1"/>
        <end position="20"/>
    </location>
</feature>
<evidence type="ECO:0000256" key="1">
    <source>
        <dbReference type="ARBA" id="ARBA00022729"/>
    </source>
</evidence>
<dbReference type="Proteomes" id="UP000190065">
    <property type="component" value="Unassembled WGS sequence"/>
</dbReference>
<dbReference type="RefSeq" id="WP_025069748.1">
    <property type="nucleotide sequence ID" value="NZ_CALIMT010000004.1"/>
</dbReference>
<dbReference type="EMBL" id="FUXK01000001">
    <property type="protein sequence ID" value="SJZ42613.1"/>
    <property type="molecule type" value="Genomic_DNA"/>
</dbReference>
<name>A0A1T4KJS1_9BACT</name>
<gene>
    <name evidence="3" type="ORF">SAMN02745202_00084</name>
</gene>
<protein>
    <submittedName>
        <fullName evidence="3">Outer membrane lipoprotein carrier protein</fullName>
    </submittedName>
</protein>
<dbReference type="InterPro" id="IPR029046">
    <property type="entry name" value="LolA/LolB/LppX"/>
</dbReference>
<dbReference type="PANTHER" id="PTHR35869:SF1">
    <property type="entry name" value="OUTER-MEMBRANE LIPOPROTEIN CARRIER PROTEIN"/>
    <property type="match status" value="1"/>
</dbReference>
<dbReference type="AlphaFoldDB" id="A0A1T4KJS1"/>
<dbReference type="Pfam" id="PF03548">
    <property type="entry name" value="LolA"/>
    <property type="match status" value="1"/>
</dbReference>
<evidence type="ECO:0000256" key="2">
    <source>
        <dbReference type="SAM" id="SignalP"/>
    </source>
</evidence>
<reference evidence="3 4" key="1">
    <citation type="submission" date="2017-02" db="EMBL/GenBank/DDBJ databases">
        <authorList>
            <person name="Peterson S.W."/>
        </authorList>
    </citation>
    <scope>NUCLEOTIDE SEQUENCE [LARGE SCALE GENOMIC DNA]</scope>
    <source>
        <strain evidence="3 4">ATCC 43324</strain>
    </source>
</reference>
<dbReference type="Gene3D" id="2.50.20.10">
    <property type="entry name" value="Lipoprotein localisation LolA/LolB/LppX"/>
    <property type="match status" value="1"/>
</dbReference>